<feature type="transmembrane region" description="Helical" evidence="8">
    <location>
        <begin position="12"/>
        <end position="38"/>
    </location>
</feature>
<dbReference type="GO" id="GO:0022857">
    <property type="term" value="F:transmembrane transporter activity"/>
    <property type="evidence" value="ECO:0007669"/>
    <property type="project" value="InterPro"/>
</dbReference>
<evidence type="ECO:0000256" key="1">
    <source>
        <dbReference type="ARBA" id="ARBA00004141"/>
    </source>
</evidence>
<feature type="region of interest" description="Disordered" evidence="7">
    <location>
        <begin position="102"/>
        <end position="127"/>
    </location>
</feature>
<dbReference type="PANTHER" id="PTHR23051:SF0">
    <property type="entry name" value="SOLUTE CARRIER FAMILY 35 MEMBER F5"/>
    <property type="match status" value="1"/>
</dbReference>
<dbReference type="Pfam" id="PF06027">
    <property type="entry name" value="SLC35F"/>
    <property type="match status" value="1"/>
</dbReference>
<reference evidence="9 10" key="2">
    <citation type="journal article" date="2014" name="J. Gen. Appl. Microbiol.">
        <title>The early diverging ascomycetous budding yeast Saitoella complicata has three histone deacetylases belonging to the Clr6, Hos2, and Rpd3 lineages.</title>
        <authorList>
            <person name="Nishida H."/>
            <person name="Matsumoto T."/>
            <person name="Kondo S."/>
            <person name="Hamamoto M."/>
            <person name="Yoshikawa H."/>
        </authorList>
    </citation>
    <scope>NUCLEOTIDE SEQUENCE [LARGE SCALE GENOMIC DNA]</scope>
    <source>
        <strain evidence="9 10">NRRL Y-17804</strain>
    </source>
</reference>
<feature type="transmembrane region" description="Helical" evidence="8">
    <location>
        <begin position="365"/>
        <end position="384"/>
    </location>
</feature>
<dbReference type="STRING" id="698492.A0A0E9N7J3"/>
<feature type="transmembrane region" description="Helical" evidence="8">
    <location>
        <begin position="272"/>
        <end position="294"/>
    </location>
</feature>
<keyword evidence="6 8" id="KW-0472">Membrane</keyword>
<dbReference type="AlphaFoldDB" id="A0A0E9N7J3"/>
<feature type="transmembrane region" description="Helical" evidence="8">
    <location>
        <begin position="306"/>
        <end position="329"/>
    </location>
</feature>
<accession>A0A0E9N7J3</accession>
<keyword evidence="5 8" id="KW-1133">Transmembrane helix</keyword>
<feature type="region of interest" description="Disordered" evidence="7">
    <location>
        <begin position="141"/>
        <end position="167"/>
    </location>
</feature>
<evidence type="ECO:0000256" key="8">
    <source>
        <dbReference type="SAM" id="Phobius"/>
    </source>
</evidence>
<protein>
    <recommendedName>
        <fullName evidence="11">EamA domain-containing protein</fullName>
    </recommendedName>
</protein>
<dbReference type="GO" id="GO:0000329">
    <property type="term" value="C:fungal-type vacuole membrane"/>
    <property type="evidence" value="ECO:0007669"/>
    <property type="project" value="TreeGrafter"/>
</dbReference>
<feature type="transmembrane region" description="Helical" evidence="8">
    <location>
        <begin position="396"/>
        <end position="414"/>
    </location>
</feature>
<evidence type="ECO:0000256" key="7">
    <source>
        <dbReference type="SAM" id="MobiDB-lite"/>
    </source>
</evidence>
<dbReference type="PANTHER" id="PTHR23051">
    <property type="entry name" value="SOLUTE CARRIER FAMILY 35, MEMBER F5"/>
    <property type="match status" value="1"/>
</dbReference>
<evidence type="ECO:0000256" key="6">
    <source>
        <dbReference type="ARBA" id="ARBA00023136"/>
    </source>
</evidence>
<evidence type="ECO:0000256" key="3">
    <source>
        <dbReference type="ARBA" id="ARBA00022448"/>
    </source>
</evidence>
<comment type="subcellular location">
    <subcellularLocation>
        <location evidence="1">Membrane</location>
        <topology evidence="1">Multi-pass membrane protein</topology>
    </subcellularLocation>
</comment>
<feature type="transmembrane region" description="Helical" evidence="8">
    <location>
        <begin position="341"/>
        <end position="360"/>
    </location>
</feature>
<sequence length="430" mass="46485">MSRPSSTKARRHVAGIALLLVVVVMWVTSSFIISALFGSSQDPSKTYFKPFLITYINTGTFAFFLIPFAFRRWRERRAAKKAGAAQPGVVFWAQTPSPARSIHTGDLEAWDAEQEERRRRKTQRALEGAAADLDVQSRTPLLSRTSSPEPGPLHRSNSYQSSLTSKAPTTSDKLTIKETIRLAFTFSLLWFFANYFGNASLAYTTVSSFTIISSMSGFFTLAFGALLGVETFTWLKFTALCASIFGVILVAVSDSSSSSVSNPVPSKGGIVIWGDCLALAGAGLYGCYTVLLKLRINSESRISMSLFFGFVGLFSLSLLGPLLPLLSYLSIETFSLPPSRTIAAVVAVNAGIAFVSDYLWAWSTLLTTPLTATVGISLTIPLALGGEVWRGREVGGGYWVGAGLVFGGFVLMNWETTREDGEVEVGGGEV</sequence>
<dbReference type="EMBL" id="BACD03000001">
    <property type="protein sequence ID" value="GAO45778.1"/>
    <property type="molecule type" value="Genomic_DNA"/>
</dbReference>
<name>A0A0E9N7J3_SAICN</name>
<dbReference type="RefSeq" id="XP_019025428.1">
    <property type="nucleotide sequence ID" value="XM_019165872.1"/>
</dbReference>
<feature type="transmembrane region" description="Helical" evidence="8">
    <location>
        <begin position="179"/>
        <end position="196"/>
    </location>
</feature>
<feature type="compositionally biased region" description="Polar residues" evidence="7">
    <location>
        <begin position="155"/>
        <end position="167"/>
    </location>
</feature>
<comment type="caution">
    <text evidence="9">The sequence shown here is derived from an EMBL/GenBank/DDBJ whole genome shotgun (WGS) entry which is preliminary data.</text>
</comment>
<organism evidence="9 10">
    <name type="scientific">Saitoella complicata (strain BCRC 22490 / CBS 7301 / JCM 7358 / NBRC 10748 / NRRL Y-17804)</name>
    <dbReference type="NCBI Taxonomy" id="698492"/>
    <lineage>
        <taxon>Eukaryota</taxon>
        <taxon>Fungi</taxon>
        <taxon>Dikarya</taxon>
        <taxon>Ascomycota</taxon>
        <taxon>Taphrinomycotina</taxon>
        <taxon>Taphrinomycotina incertae sedis</taxon>
        <taxon>Saitoella</taxon>
    </lineage>
</organism>
<evidence type="ECO:0000256" key="2">
    <source>
        <dbReference type="ARBA" id="ARBA00007863"/>
    </source>
</evidence>
<dbReference type="InterPro" id="IPR009262">
    <property type="entry name" value="SLC35_F1/F2/F6"/>
</dbReference>
<comment type="similarity">
    <text evidence="2">Belongs to the SLC35F solute transporter family.</text>
</comment>
<dbReference type="OrthoDB" id="1436450at2759"/>
<dbReference type="OMA" id="FWCKALI"/>
<evidence type="ECO:0000313" key="9">
    <source>
        <dbReference type="EMBL" id="GAO45778.1"/>
    </source>
</evidence>
<feature type="transmembrane region" description="Helical" evidence="8">
    <location>
        <begin position="50"/>
        <end position="70"/>
    </location>
</feature>
<evidence type="ECO:0008006" key="11">
    <source>
        <dbReference type="Google" id="ProtNLM"/>
    </source>
</evidence>
<feature type="transmembrane region" description="Helical" evidence="8">
    <location>
        <begin position="202"/>
        <end position="227"/>
    </location>
</feature>
<evidence type="ECO:0000256" key="5">
    <source>
        <dbReference type="ARBA" id="ARBA00022989"/>
    </source>
</evidence>
<evidence type="ECO:0000256" key="4">
    <source>
        <dbReference type="ARBA" id="ARBA00022692"/>
    </source>
</evidence>
<keyword evidence="10" id="KW-1185">Reference proteome</keyword>
<reference evidence="9 10" key="1">
    <citation type="journal article" date="2011" name="J. Gen. Appl. Microbiol.">
        <title>Draft genome sequencing of the enigmatic yeast Saitoella complicata.</title>
        <authorList>
            <person name="Nishida H."/>
            <person name="Hamamoto M."/>
            <person name="Sugiyama J."/>
        </authorList>
    </citation>
    <scope>NUCLEOTIDE SEQUENCE [LARGE SCALE GENOMIC DNA]</scope>
    <source>
        <strain evidence="9 10">NRRL Y-17804</strain>
    </source>
</reference>
<gene>
    <name evidence="9" type="ORF">G7K_0029-t1</name>
</gene>
<keyword evidence="4 8" id="KW-0812">Transmembrane</keyword>
<dbReference type="Proteomes" id="UP000033140">
    <property type="component" value="Unassembled WGS sequence"/>
</dbReference>
<evidence type="ECO:0000313" key="10">
    <source>
        <dbReference type="Proteomes" id="UP000033140"/>
    </source>
</evidence>
<proteinExistence type="inferred from homology"/>
<feature type="transmembrane region" description="Helical" evidence="8">
    <location>
        <begin position="234"/>
        <end position="252"/>
    </location>
</feature>
<keyword evidence="3" id="KW-0813">Transport</keyword>
<reference evidence="9 10" key="3">
    <citation type="journal article" date="2015" name="Genome Announc.">
        <title>Draft Genome Sequence of the Archiascomycetous Yeast Saitoella complicata.</title>
        <authorList>
            <person name="Yamauchi K."/>
            <person name="Kondo S."/>
            <person name="Hamamoto M."/>
            <person name="Takahashi Y."/>
            <person name="Ogura Y."/>
            <person name="Hayashi T."/>
            <person name="Nishida H."/>
        </authorList>
    </citation>
    <scope>NUCLEOTIDE SEQUENCE [LARGE SCALE GENOMIC DNA]</scope>
    <source>
        <strain evidence="9 10">NRRL Y-17804</strain>
    </source>
</reference>